<feature type="binding site" evidence="10">
    <location>
        <position position="165"/>
    </location>
    <ligand>
        <name>substrate</name>
    </ligand>
</feature>
<dbReference type="InterPro" id="IPR009003">
    <property type="entry name" value="Peptidase_S1_PA"/>
</dbReference>
<keyword evidence="14" id="KW-1185">Reference proteome</keyword>
<dbReference type="PRINTS" id="PR00834">
    <property type="entry name" value="PROTEASES2C"/>
</dbReference>
<comment type="subcellular location">
    <subcellularLocation>
        <location evidence="1">Periplasm</location>
    </subcellularLocation>
</comment>
<sequence length="523" mass="54526">MKSVARGLRRASPLLIAMLVCLSVFAAPRPATAEGGESLTKTLGDIFRGVIDGDKAAPVPDSSATGATPAPQAEAAARAGDEVVRQVPQSRGDMLQSFSPLVKQTAPAVVNVYADRTVQSRSPFAGDPFFEQFFGQRMPNRTEKQSSLGSGVMVEASGIIITNNHVIEGADDIRVALADGREFESKVLLKDERFDVAILKIEGDGPFPTIEFGDSDALEVGDLVLAIGNPFGVGQTVTSGIISALARNRVGISDFGFFIQTDAAINPGNSGGALIDMNGRLIGINTAIFSRSGGSNGIGFAIPANLVRAVALAAEAGGDRFERPYIGATFETLTPEIADALGLENSNGALVSAVEDGGPAAKAGLKPGDVVVAMNGQSVQHPDALGYRLATTGVGGTADFTVRGRGGERTVTIALVPMPADAPGSKLLIGGDSPFAGVTVADLSPRLASDLRMPPNTSGVVVVDVTRRSLAERYGFEPRDIIAAVNGAEIRQVDDLRTALGGKPGFWKFDVIRNGRLMRQFIR</sequence>
<feature type="chain" id="PRO_5039014347" evidence="11">
    <location>
        <begin position="27"/>
        <end position="523"/>
    </location>
</feature>
<dbReference type="NCBIfam" id="TIGR02037">
    <property type="entry name" value="degP_htrA_DO"/>
    <property type="match status" value="1"/>
</dbReference>
<dbReference type="InterPro" id="IPR011782">
    <property type="entry name" value="Pept_S1C_Do"/>
</dbReference>
<evidence type="ECO:0000259" key="12">
    <source>
        <dbReference type="PROSITE" id="PS50106"/>
    </source>
</evidence>
<dbReference type="Gene3D" id="2.30.42.10">
    <property type="match status" value="2"/>
</dbReference>
<dbReference type="InterPro" id="IPR036034">
    <property type="entry name" value="PDZ_sf"/>
</dbReference>
<dbReference type="PANTHER" id="PTHR22939">
    <property type="entry name" value="SERINE PROTEASE FAMILY S1C HTRA-RELATED"/>
    <property type="match status" value="1"/>
</dbReference>
<evidence type="ECO:0000256" key="3">
    <source>
        <dbReference type="ARBA" id="ARBA00022670"/>
    </source>
</evidence>
<feature type="domain" description="PDZ" evidence="12">
    <location>
        <begin position="309"/>
        <end position="384"/>
    </location>
</feature>
<protein>
    <submittedName>
        <fullName evidence="13">Do/DeqQ family serine protease</fullName>
    </submittedName>
</protein>
<feature type="signal peptide" evidence="11">
    <location>
        <begin position="1"/>
        <end position="26"/>
    </location>
</feature>
<dbReference type="Pfam" id="PF13365">
    <property type="entry name" value="Trypsin_2"/>
    <property type="match status" value="1"/>
</dbReference>
<organism evidence="13 14">
    <name type="scientific">Hoeflea marina</name>
    <dbReference type="NCBI Taxonomy" id="274592"/>
    <lineage>
        <taxon>Bacteria</taxon>
        <taxon>Pseudomonadati</taxon>
        <taxon>Pseudomonadota</taxon>
        <taxon>Alphaproteobacteria</taxon>
        <taxon>Hyphomicrobiales</taxon>
        <taxon>Rhizobiaceae</taxon>
        <taxon>Hoeflea</taxon>
    </lineage>
</organism>
<dbReference type="InterPro" id="IPR041489">
    <property type="entry name" value="PDZ_6"/>
</dbReference>
<evidence type="ECO:0000256" key="10">
    <source>
        <dbReference type="PIRSR" id="PIRSR611782-2"/>
    </source>
</evidence>
<gene>
    <name evidence="13" type="ORF">DFR52_101314</name>
</gene>
<dbReference type="PROSITE" id="PS50106">
    <property type="entry name" value="PDZ"/>
    <property type="match status" value="1"/>
</dbReference>
<dbReference type="AlphaFoldDB" id="A0A317PR23"/>
<evidence type="ECO:0000256" key="5">
    <source>
        <dbReference type="ARBA" id="ARBA00022737"/>
    </source>
</evidence>
<keyword evidence="7" id="KW-0378">Hydrolase</keyword>
<reference evidence="13 14" key="1">
    <citation type="submission" date="2018-05" db="EMBL/GenBank/DDBJ databases">
        <title>Genomic Encyclopedia of Type Strains, Phase IV (KMG-IV): sequencing the most valuable type-strain genomes for metagenomic binning, comparative biology and taxonomic classification.</title>
        <authorList>
            <person name="Goeker M."/>
        </authorList>
    </citation>
    <scope>NUCLEOTIDE SEQUENCE [LARGE SCALE GENOMIC DNA]</scope>
    <source>
        <strain evidence="13 14">DSM 16791</strain>
    </source>
</reference>
<dbReference type="SUPFAM" id="SSF50494">
    <property type="entry name" value="Trypsin-like serine proteases"/>
    <property type="match status" value="1"/>
</dbReference>
<keyword evidence="5" id="KW-0677">Repeat</keyword>
<feature type="active site" description="Charge relay system" evidence="9">
    <location>
        <position position="165"/>
    </location>
</feature>
<proteinExistence type="inferred from homology"/>
<feature type="binding site" evidence="10">
    <location>
        <position position="195"/>
    </location>
    <ligand>
        <name>substrate</name>
    </ligand>
</feature>
<feature type="active site" description="Charge relay system" evidence="9">
    <location>
        <position position="195"/>
    </location>
</feature>
<comment type="similarity">
    <text evidence="2">Belongs to the peptidase S1C family.</text>
</comment>
<dbReference type="Pfam" id="PF17820">
    <property type="entry name" value="PDZ_6"/>
    <property type="match status" value="2"/>
</dbReference>
<evidence type="ECO:0000256" key="7">
    <source>
        <dbReference type="ARBA" id="ARBA00022801"/>
    </source>
</evidence>
<name>A0A317PR23_9HYPH</name>
<dbReference type="GO" id="GO:0004252">
    <property type="term" value="F:serine-type endopeptidase activity"/>
    <property type="evidence" value="ECO:0007669"/>
    <property type="project" value="InterPro"/>
</dbReference>
<dbReference type="EMBL" id="QGTR01000001">
    <property type="protein sequence ID" value="PWW03629.1"/>
    <property type="molecule type" value="Genomic_DNA"/>
</dbReference>
<dbReference type="InterPro" id="IPR001478">
    <property type="entry name" value="PDZ"/>
</dbReference>
<feature type="binding site" evidence="10">
    <location>
        <begin position="268"/>
        <end position="270"/>
    </location>
    <ligand>
        <name>substrate</name>
    </ligand>
</feature>
<keyword evidence="8" id="KW-0720">Serine protease</keyword>
<evidence type="ECO:0000256" key="8">
    <source>
        <dbReference type="ARBA" id="ARBA00022825"/>
    </source>
</evidence>
<evidence type="ECO:0000256" key="9">
    <source>
        <dbReference type="PIRSR" id="PIRSR611782-1"/>
    </source>
</evidence>
<dbReference type="GO" id="GO:0006508">
    <property type="term" value="P:proteolysis"/>
    <property type="evidence" value="ECO:0007669"/>
    <property type="project" value="UniProtKB-KW"/>
</dbReference>
<dbReference type="SMART" id="SM00228">
    <property type="entry name" value="PDZ"/>
    <property type="match status" value="2"/>
</dbReference>
<keyword evidence="6" id="KW-0574">Periplasm</keyword>
<evidence type="ECO:0000313" key="13">
    <source>
        <dbReference type="EMBL" id="PWW03629.1"/>
    </source>
</evidence>
<evidence type="ECO:0000256" key="1">
    <source>
        <dbReference type="ARBA" id="ARBA00004418"/>
    </source>
</evidence>
<feature type="active site" description="Charge relay system" evidence="9">
    <location>
        <position position="270"/>
    </location>
</feature>
<dbReference type="InterPro" id="IPR001940">
    <property type="entry name" value="Peptidase_S1C"/>
</dbReference>
<accession>A0A317PR23</accession>
<evidence type="ECO:0000313" key="14">
    <source>
        <dbReference type="Proteomes" id="UP000246352"/>
    </source>
</evidence>
<evidence type="ECO:0000256" key="2">
    <source>
        <dbReference type="ARBA" id="ARBA00010541"/>
    </source>
</evidence>
<dbReference type="Proteomes" id="UP000246352">
    <property type="component" value="Unassembled WGS sequence"/>
</dbReference>
<dbReference type="GO" id="GO:0042597">
    <property type="term" value="C:periplasmic space"/>
    <property type="evidence" value="ECO:0007669"/>
    <property type="project" value="UniProtKB-SubCell"/>
</dbReference>
<dbReference type="Gene3D" id="2.40.10.120">
    <property type="match status" value="1"/>
</dbReference>
<keyword evidence="3 13" id="KW-0645">Protease</keyword>
<evidence type="ECO:0000256" key="6">
    <source>
        <dbReference type="ARBA" id="ARBA00022764"/>
    </source>
</evidence>
<dbReference type="SUPFAM" id="SSF50156">
    <property type="entry name" value="PDZ domain-like"/>
    <property type="match status" value="2"/>
</dbReference>
<dbReference type="PANTHER" id="PTHR22939:SF129">
    <property type="entry name" value="SERINE PROTEASE HTRA2, MITOCHONDRIAL"/>
    <property type="match status" value="1"/>
</dbReference>
<keyword evidence="4 11" id="KW-0732">Signal</keyword>
<evidence type="ECO:0000256" key="11">
    <source>
        <dbReference type="SAM" id="SignalP"/>
    </source>
</evidence>
<evidence type="ECO:0000256" key="4">
    <source>
        <dbReference type="ARBA" id="ARBA00022729"/>
    </source>
</evidence>
<comment type="caution">
    <text evidence="13">The sequence shown here is derived from an EMBL/GenBank/DDBJ whole genome shotgun (WGS) entry which is preliminary data.</text>
</comment>